<accession>A0A382BFX8</accession>
<feature type="non-terminal residue" evidence="2">
    <location>
        <position position="244"/>
    </location>
</feature>
<organism evidence="2">
    <name type="scientific">marine metagenome</name>
    <dbReference type="NCBI Taxonomy" id="408172"/>
    <lineage>
        <taxon>unclassified sequences</taxon>
        <taxon>metagenomes</taxon>
        <taxon>ecological metagenomes</taxon>
    </lineage>
</organism>
<dbReference type="PROSITE" id="PS51257">
    <property type="entry name" value="PROKAR_LIPOPROTEIN"/>
    <property type="match status" value="1"/>
</dbReference>
<proteinExistence type="predicted"/>
<feature type="coiled-coil region" evidence="1">
    <location>
        <begin position="35"/>
        <end position="203"/>
    </location>
</feature>
<reference evidence="2" key="1">
    <citation type="submission" date="2018-05" db="EMBL/GenBank/DDBJ databases">
        <authorList>
            <person name="Lanie J.A."/>
            <person name="Ng W.-L."/>
            <person name="Kazmierczak K.M."/>
            <person name="Andrzejewski T.M."/>
            <person name="Davidsen T.M."/>
            <person name="Wayne K.J."/>
            <person name="Tettelin H."/>
            <person name="Glass J.I."/>
            <person name="Rusch D."/>
            <person name="Podicherti R."/>
            <person name="Tsui H.-C.T."/>
            <person name="Winkler M.E."/>
        </authorList>
    </citation>
    <scope>NUCLEOTIDE SEQUENCE</scope>
</reference>
<sequence length="244" mass="27336">MQIKSLIWQISSVLMLLGLTTIIGCDDSSEEDGQLDDLLELINFQQNQIAGLNMRLSLLEPTEKEILNQLGILETKFSSLEKLQNNMQNQNKEIGNLSDRINELAENTTLDELIDAVLEQRAQTGKLESRIENIENNTLNALLNTITIQTQKLNDVENLIAQLSKKPDISNLVETANQQTKEINNLQNQIRELKNIADTNKLADAIEEQGLILTNLEARIQTIEGGKPVTTTPIKEKEIGEEPP</sequence>
<keyword evidence="1" id="KW-0175">Coiled coil</keyword>
<gene>
    <name evidence="2" type="ORF">METZ01_LOCUS165580</name>
</gene>
<evidence type="ECO:0000313" key="2">
    <source>
        <dbReference type="EMBL" id="SVB12726.1"/>
    </source>
</evidence>
<name>A0A382BFX8_9ZZZZ</name>
<evidence type="ECO:0000256" key="1">
    <source>
        <dbReference type="SAM" id="Coils"/>
    </source>
</evidence>
<dbReference type="AlphaFoldDB" id="A0A382BFX8"/>
<dbReference type="EMBL" id="UINC01029651">
    <property type="protein sequence ID" value="SVB12726.1"/>
    <property type="molecule type" value="Genomic_DNA"/>
</dbReference>
<protein>
    <submittedName>
        <fullName evidence="2">Uncharacterized protein</fullName>
    </submittedName>
</protein>